<accession>A0A2P2KF14</accession>
<protein>
    <submittedName>
        <fullName evidence="1">Uncharacterized protein</fullName>
    </submittedName>
</protein>
<dbReference type="EMBL" id="GGEC01023776">
    <property type="protein sequence ID" value="MBX04260.1"/>
    <property type="molecule type" value="Transcribed_RNA"/>
</dbReference>
<sequence length="19" mass="2436">MPFFQHFLLQKVSQWEEQL</sequence>
<reference evidence="1" key="1">
    <citation type="submission" date="2018-02" db="EMBL/GenBank/DDBJ databases">
        <title>Rhizophora mucronata_Transcriptome.</title>
        <authorList>
            <person name="Meera S.P."/>
            <person name="Sreeshan A."/>
            <person name="Augustine A."/>
        </authorList>
    </citation>
    <scope>NUCLEOTIDE SEQUENCE</scope>
    <source>
        <tissue evidence="1">Leaf</tissue>
    </source>
</reference>
<dbReference type="AlphaFoldDB" id="A0A2P2KF14"/>
<evidence type="ECO:0000313" key="1">
    <source>
        <dbReference type="EMBL" id="MBX04260.1"/>
    </source>
</evidence>
<organism evidence="1">
    <name type="scientific">Rhizophora mucronata</name>
    <name type="common">Asiatic mangrove</name>
    <dbReference type="NCBI Taxonomy" id="61149"/>
    <lineage>
        <taxon>Eukaryota</taxon>
        <taxon>Viridiplantae</taxon>
        <taxon>Streptophyta</taxon>
        <taxon>Embryophyta</taxon>
        <taxon>Tracheophyta</taxon>
        <taxon>Spermatophyta</taxon>
        <taxon>Magnoliopsida</taxon>
        <taxon>eudicotyledons</taxon>
        <taxon>Gunneridae</taxon>
        <taxon>Pentapetalae</taxon>
        <taxon>rosids</taxon>
        <taxon>fabids</taxon>
        <taxon>Malpighiales</taxon>
        <taxon>Rhizophoraceae</taxon>
        <taxon>Rhizophora</taxon>
    </lineage>
</organism>
<name>A0A2P2KF14_RHIMU</name>
<proteinExistence type="predicted"/>